<feature type="non-terminal residue" evidence="1">
    <location>
        <position position="42"/>
    </location>
</feature>
<gene>
    <name evidence="1" type="ORF">LCGC14_2573210</name>
</gene>
<comment type="caution">
    <text evidence="1">The sequence shown here is derived from an EMBL/GenBank/DDBJ whole genome shotgun (WGS) entry which is preliminary data.</text>
</comment>
<protein>
    <submittedName>
        <fullName evidence="1">Uncharacterized protein</fullName>
    </submittedName>
</protein>
<evidence type="ECO:0000313" key="1">
    <source>
        <dbReference type="EMBL" id="KKL08706.1"/>
    </source>
</evidence>
<name>A0A0F9CSV3_9ZZZZ</name>
<dbReference type="AlphaFoldDB" id="A0A0F9CSV3"/>
<proteinExistence type="predicted"/>
<organism evidence="1">
    <name type="scientific">marine sediment metagenome</name>
    <dbReference type="NCBI Taxonomy" id="412755"/>
    <lineage>
        <taxon>unclassified sequences</taxon>
        <taxon>metagenomes</taxon>
        <taxon>ecological metagenomes</taxon>
    </lineage>
</organism>
<sequence length="42" mass="4737">MKLHEAKLAQPSLVDRYDDFERSSFVSDTEGTKLNSNITVGH</sequence>
<reference evidence="1" key="1">
    <citation type="journal article" date="2015" name="Nature">
        <title>Complex archaea that bridge the gap between prokaryotes and eukaryotes.</title>
        <authorList>
            <person name="Spang A."/>
            <person name="Saw J.H."/>
            <person name="Jorgensen S.L."/>
            <person name="Zaremba-Niedzwiedzka K."/>
            <person name="Martijn J."/>
            <person name="Lind A.E."/>
            <person name="van Eijk R."/>
            <person name="Schleper C."/>
            <person name="Guy L."/>
            <person name="Ettema T.J."/>
        </authorList>
    </citation>
    <scope>NUCLEOTIDE SEQUENCE</scope>
</reference>
<dbReference type="EMBL" id="LAZR01042775">
    <property type="protein sequence ID" value="KKL08706.1"/>
    <property type="molecule type" value="Genomic_DNA"/>
</dbReference>
<accession>A0A0F9CSV3</accession>